<dbReference type="InterPro" id="IPR036388">
    <property type="entry name" value="WH-like_DNA-bd_sf"/>
</dbReference>
<evidence type="ECO:0000313" key="1">
    <source>
        <dbReference type="EMBL" id="KAB1109124.1"/>
    </source>
</evidence>
<protein>
    <recommendedName>
        <fullName evidence="3">Transcriptional regulator</fullName>
    </recommendedName>
</protein>
<evidence type="ECO:0000313" key="2">
    <source>
        <dbReference type="Proteomes" id="UP000471364"/>
    </source>
</evidence>
<dbReference type="SUPFAM" id="SSF46785">
    <property type="entry name" value="Winged helix' DNA-binding domain"/>
    <property type="match status" value="1"/>
</dbReference>
<keyword evidence="2" id="KW-1185">Reference proteome</keyword>
<organism evidence="1 2">
    <name type="scientific">Micromonospora aurantiaca</name>
    <name type="common">nom. illeg.</name>
    <dbReference type="NCBI Taxonomy" id="47850"/>
    <lineage>
        <taxon>Bacteria</taxon>
        <taxon>Bacillati</taxon>
        <taxon>Actinomycetota</taxon>
        <taxon>Actinomycetes</taxon>
        <taxon>Micromonosporales</taxon>
        <taxon>Micromonosporaceae</taxon>
        <taxon>Micromonospora</taxon>
    </lineage>
</organism>
<dbReference type="Gene3D" id="1.10.10.10">
    <property type="entry name" value="Winged helix-like DNA-binding domain superfamily/Winged helix DNA-binding domain"/>
    <property type="match status" value="1"/>
</dbReference>
<reference evidence="1 2" key="1">
    <citation type="submission" date="2019-09" db="EMBL/GenBank/DDBJ databases">
        <title>High taxonomic diversity of Micromonospora strains isolated from Medicago sativa nodules in different geographical locations.</title>
        <authorList>
            <person name="Martinez-Hidalgo P."/>
            <person name="Flores-Felix J.D."/>
            <person name="Velazquez E."/>
            <person name="Brau L."/>
            <person name="Trujillo M.E."/>
            <person name="Martinez-Molina E."/>
        </authorList>
    </citation>
    <scope>NUCLEOTIDE SEQUENCE [LARGE SCALE GENOMIC DNA]</scope>
    <source>
        <strain evidence="1 2">ALFB5</strain>
    </source>
</reference>
<proteinExistence type="predicted"/>
<dbReference type="Proteomes" id="UP000471364">
    <property type="component" value="Unassembled WGS sequence"/>
</dbReference>
<dbReference type="InterPro" id="IPR036390">
    <property type="entry name" value="WH_DNA-bd_sf"/>
</dbReference>
<sequence>MVTRATCINGGAKIDIEVLVRIADLFRFRWDPPILAVLAERPFRFRALHTRLETHVGEHVDDNALTRSLHRLTRSGLVRADSKHIGSRSIKTYGLSDKGREHLVIYEAMVAVYAHLQVPPDECDGTCPVHNQQAAHRAA</sequence>
<dbReference type="EMBL" id="WAAR01000096">
    <property type="protein sequence ID" value="KAB1109124.1"/>
    <property type="molecule type" value="Genomic_DNA"/>
</dbReference>
<name>A0ABQ6UDA8_9ACTN</name>
<evidence type="ECO:0008006" key="3">
    <source>
        <dbReference type="Google" id="ProtNLM"/>
    </source>
</evidence>
<gene>
    <name evidence="1" type="ORF">F6X54_20220</name>
</gene>
<accession>A0ABQ6UDA8</accession>
<comment type="caution">
    <text evidence="1">The sequence shown here is derived from an EMBL/GenBank/DDBJ whole genome shotgun (WGS) entry which is preliminary data.</text>
</comment>